<feature type="region of interest" description="Disordered" evidence="10">
    <location>
        <begin position="1288"/>
        <end position="1318"/>
    </location>
</feature>
<feature type="region of interest" description="Disordered" evidence="10">
    <location>
        <begin position="113"/>
        <end position="137"/>
    </location>
</feature>
<comment type="function">
    <text evidence="9">ATP-dependent DNA helicase involved in DNA damage repair by homologous recombination and in genome maintenance. Capable of unwinding D-loops. Plays a role in limiting crossover recombinants during mitotic DNA double-strand break (DSB) repair. Component of a FANCM-MHF complex which promotes gene conversion at blocked replication forks, probably by reversal of the stalled fork.</text>
</comment>
<feature type="region of interest" description="Disordered" evidence="10">
    <location>
        <begin position="1017"/>
        <end position="1036"/>
    </location>
</feature>
<keyword evidence="6" id="KW-0067">ATP-binding</keyword>
<dbReference type="Pfam" id="PF00270">
    <property type="entry name" value="DEAD"/>
    <property type="match status" value="1"/>
</dbReference>
<feature type="compositionally biased region" description="Basic and acidic residues" evidence="10">
    <location>
        <begin position="1159"/>
        <end position="1171"/>
    </location>
</feature>
<dbReference type="GO" id="GO:0005634">
    <property type="term" value="C:nucleus"/>
    <property type="evidence" value="ECO:0007669"/>
    <property type="project" value="UniProtKB-SubCell"/>
</dbReference>
<dbReference type="Gene3D" id="3.40.50.300">
    <property type="entry name" value="P-loop containing nucleotide triphosphate hydrolases"/>
    <property type="match status" value="2"/>
</dbReference>
<feature type="domain" description="Helicase C-terminal" evidence="12">
    <location>
        <begin position="511"/>
        <end position="676"/>
    </location>
</feature>
<dbReference type="GO" id="GO:0016787">
    <property type="term" value="F:hydrolase activity"/>
    <property type="evidence" value="ECO:0007669"/>
    <property type="project" value="UniProtKB-KW"/>
</dbReference>
<dbReference type="InterPro" id="IPR014001">
    <property type="entry name" value="Helicase_ATP-bd"/>
</dbReference>
<feature type="region of interest" description="Disordered" evidence="10">
    <location>
        <begin position="27"/>
        <end position="92"/>
    </location>
</feature>
<evidence type="ECO:0000259" key="11">
    <source>
        <dbReference type="PROSITE" id="PS51192"/>
    </source>
</evidence>
<comment type="subcellular location">
    <subcellularLocation>
        <location evidence="1 9">Nucleus</location>
    </subcellularLocation>
</comment>
<dbReference type="InterPro" id="IPR011545">
    <property type="entry name" value="DEAD/DEAH_box_helicase_dom"/>
</dbReference>
<comment type="catalytic activity">
    <reaction evidence="8 9">
        <text>ATP + H2O = ADP + phosphate + H(+)</text>
        <dbReference type="Rhea" id="RHEA:13065"/>
        <dbReference type="ChEBI" id="CHEBI:15377"/>
        <dbReference type="ChEBI" id="CHEBI:15378"/>
        <dbReference type="ChEBI" id="CHEBI:30616"/>
        <dbReference type="ChEBI" id="CHEBI:43474"/>
        <dbReference type="ChEBI" id="CHEBI:456216"/>
        <dbReference type="EC" id="3.6.4.12"/>
    </reaction>
</comment>
<feature type="compositionally biased region" description="Polar residues" evidence="10">
    <location>
        <begin position="1293"/>
        <end position="1302"/>
    </location>
</feature>
<keyword evidence="3" id="KW-0547">Nucleotide-binding</keyword>
<feature type="compositionally biased region" description="Basic residues" evidence="10">
    <location>
        <begin position="711"/>
        <end position="720"/>
    </location>
</feature>
<dbReference type="EC" id="3.6.4.12" evidence="9"/>
<dbReference type="InterPro" id="IPR039686">
    <property type="entry name" value="FANCM/Mph1-like_ID"/>
</dbReference>
<evidence type="ECO:0000256" key="4">
    <source>
        <dbReference type="ARBA" id="ARBA00022801"/>
    </source>
</evidence>
<dbReference type="EMBL" id="CALTRL010001766">
    <property type="protein sequence ID" value="CAH7673641.1"/>
    <property type="molecule type" value="Genomic_DNA"/>
</dbReference>
<dbReference type="SUPFAM" id="SSF52540">
    <property type="entry name" value="P-loop containing nucleoside triphosphate hydrolases"/>
    <property type="match status" value="1"/>
</dbReference>
<dbReference type="PANTHER" id="PTHR14025">
    <property type="entry name" value="FANCONI ANEMIA GROUP M FANCM FAMILY MEMBER"/>
    <property type="match status" value="1"/>
</dbReference>
<feature type="region of interest" description="Disordered" evidence="10">
    <location>
        <begin position="953"/>
        <end position="989"/>
    </location>
</feature>
<dbReference type="PROSITE" id="PS51192">
    <property type="entry name" value="HELICASE_ATP_BIND_1"/>
    <property type="match status" value="1"/>
</dbReference>
<evidence type="ECO:0000256" key="6">
    <source>
        <dbReference type="ARBA" id="ARBA00022840"/>
    </source>
</evidence>
<keyword evidence="14" id="KW-1185">Reference proteome</keyword>
<dbReference type="SMART" id="SM00490">
    <property type="entry name" value="HELICc"/>
    <property type="match status" value="1"/>
</dbReference>
<dbReference type="PANTHER" id="PTHR14025:SF20">
    <property type="entry name" value="FANCONI ANEMIA GROUP M PROTEIN"/>
    <property type="match status" value="1"/>
</dbReference>
<feature type="compositionally biased region" description="Low complexity" evidence="10">
    <location>
        <begin position="1225"/>
        <end position="1234"/>
    </location>
</feature>
<feature type="region of interest" description="Disordered" evidence="10">
    <location>
        <begin position="1198"/>
        <end position="1236"/>
    </location>
</feature>
<dbReference type="PROSITE" id="PS51194">
    <property type="entry name" value="HELICASE_CTER"/>
    <property type="match status" value="1"/>
</dbReference>
<evidence type="ECO:0000313" key="14">
    <source>
        <dbReference type="Proteomes" id="UP001153365"/>
    </source>
</evidence>
<evidence type="ECO:0000313" key="13">
    <source>
        <dbReference type="EMBL" id="CAH7673641.1"/>
    </source>
</evidence>
<evidence type="ECO:0000256" key="3">
    <source>
        <dbReference type="ARBA" id="ARBA00022741"/>
    </source>
</evidence>
<reference evidence="13" key="1">
    <citation type="submission" date="2022-06" db="EMBL/GenBank/DDBJ databases">
        <authorList>
            <consortium name="SYNGENTA / RWTH Aachen University"/>
        </authorList>
    </citation>
    <scope>NUCLEOTIDE SEQUENCE</scope>
</reference>
<evidence type="ECO:0000256" key="9">
    <source>
        <dbReference type="RuleBase" id="RU367027"/>
    </source>
</evidence>
<evidence type="ECO:0000256" key="2">
    <source>
        <dbReference type="ARBA" id="ARBA00009889"/>
    </source>
</evidence>
<sequence length="1340" mass="150702">MSYDDSFFDDDIDIAAFDATVSAAATTTKITSPGQPSRFATSQTRYKQQTIFGASQVPEKSKRQNKTSNSLQNGSSIAFDPMKNSSANSQLAPKVKSVKKWDRIKAIRSLPKALEAASHQKDEDEDEVLNDDGEGDSDNDLLIQAMRESEDAIANAPMKLQVDHEAVKTWVYSINKPKRKYQYDIVAKALFNNCLVSLPTGLGKTFIAAVVMLNFYRWYPKGKVIFLAPTRPLVQQQIEACHSIAGIPSSDCVSMTGTTPASKRAIAWDQKRVIFATPQTVANDLRRGNLRPEDVICLVVDEAHRSSGAYAYCVVVRLLMRFNPHFRVLALTATPGSDPARVQGVIDNLHIGHIEVRTEESMDIKPYTKNKQIFLEKISLTPELIMIRDKWAELMLPLINQCGNLFHGPKEPAYIHSFSITSAQMSLPREKSYLRPNLAVLGKMATAMAKLLEYSITLGYEKMLELKHEKSRCANGICSQFKYKELMDEIGKMTMSPTFSSHPKMDKMKAMTIEFFLNAREQGKSPRLMIFCHFRDMVTDIVKFLNEEKPLIVASAFVGQSNDVKGNRGMNQRTQNEVIKRFKNNEFNVLVATSIGEEGLDIGALDCIICYEAQKSPLRMLQRLGRTGRNEDGKVIVLIAEGREDKNWEKAQDQYHHVQNALLSKKTLELYDDCERLVPQGIRPVAIDKLIDVQPYISEQVEIDNANFGKTKNKPAKRKRPGTEDLPPGALLGFVTAKNYQPPKSKAETLRERIKASLLNSEETQTLEKEWRRNVKLDEIQPPIDVNHMGIHPFSTSTPMGSRLKAIAPKLQVCRNIAPSRRMAQVLKQCSSFAEDDSYYDTWNSNLGKAFDESRVIWWEPEVYGAGIRRPHVPCTENRNPIRRTWTKFLCSSLQNRPVANSDHTFVPVAEPRRTRSDISIVSSPSQLVQGISLDESHSPKLLPHLPGEIELESTTDDELPNLSDTMEVTSRTGGKRKSPTINDNKPEGSIFMNIPSSNTHPIASPEPEARFAEDFFSEGSHESSSKSTDFVPDSEGLSGEILLESDPNFAEVLFLKPKEKPSSDGQSPLIFRTQKYNKQPQHSMIGSDNGFLESAMLAPTQMPRSKRRAASMIGEGNSNARNKGKQRVMLEESEDDEAEIHSRIRTNLPEISEANDSSEAHPILKRDIKNKGKQKAKQKKHGNDWALKTGLFDLEASESDDSNISGVSESRRNGRRKRRKTKRSSSPDISSENSIDRAFIAHTSSSNMNGTSPDKSMTSFYKASIMSQHPMVAGKFKDKPNLYNGRFKWKEPSSNNRNYRYQDTPRKSDPDDHWSYDSFCVPDEETIEYEEGAEDTSEI</sequence>
<comment type="subunit">
    <text evidence="9">Interacts with the MHF histone-fold complex to form the FANCM-MHF complex.</text>
</comment>
<dbReference type="GO" id="GO:0005524">
    <property type="term" value="F:ATP binding"/>
    <property type="evidence" value="ECO:0007669"/>
    <property type="project" value="UniProtKB-UniRule"/>
</dbReference>
<feature type="compositionally biased region" description="Basic residues" evidence="10">
    <location>
        <begin position="1214"/>
        <end position="1224"/>
    </location>
</feature>
<dbReference type="SMART" id="SM00487">
    <property type="entry name" value="DEXDc"/>
    <property type="match status" value="1"/>
</dbReference>
<evidence type="ECO:0000256" key="1">
    <source>
        <dbReference type="ARBA" id="ARBA00004123"/>
    </source>
</evidence>
<feature type="compositionally biased region" description="Basic and acidic residues" evidence="10">
    <location>
        <begin position="1304"/>
        <end position="1316"/>
    </location>
</feature>
<name>A0AAV0AVD8_PHAPC</name>
<comment type="caution">
    <text evidence="13">The sequence shown here is derived from an EMBL/GenBank/DDBJ whole genome shotgun (WGS) entry which is preliminary data.</text>
</comment>
<evidence type="ECO:0000259" key="12">
    <source>
        <dbReference type="PROSITE" id="PS51194"/>
    </source>
</evidence>
<evidence type="ECO:0000256" key="8">
    <source>
        <dbReference type="ARBA" id="ARBA00047995"/>
    </source>
</evidence>
<comment type="similarity">
    <text evidence="2 9">Belongs to the DEAD box helicase family. DEAH subfamily. FANCM sub-subfamily.</text>
</comment>
<evidence type="ECO:0000256" key="10">
    <source>
        <dbReference type="SAM" id="MobiDB-lite"/>
    </source>
</evidence>
<keyword evidence="7" id="KW-0539">Nucleus</keyword>
<dbReference type="CDD" id="cd18033">
    <property type="entry name" value="DEXDc_FANCM"/>
    <property type="match status" value="1"/>
</dbReference>
<dbReference type="FunFam" id="3.40.50.300:FF:000861">
    <property type="entry name" value="Fanconi anemia, complementation group M"/>
    <property type="match status" value="1"/>
</dbReference>
<proteinExistence type="inferred from homology"/>
<dbReference type="GO" id="GO:0045003">
    <property type="term" value="P:double-strand break repair via synthesis-dependent strand annealing"/>
    <property type="evidence" value="ECO:0007669"/>
    <property type="project" value="TreeGrafter"/>
</dbReference>
<keyword evidence="4" id="KW-0378">Hydrolase</keyword>
<feature type="compositionally biased region" description="Polar residues" evidence="10">
    <location>
        <begin position="32"/>
        <end position="53"/>
    </location>
</feature>
<dbReference type="Proteomes" id="UP001153365">
    <property type="component" value="Unassembled WGS sequence"/>
</dbReference>
<feature type="compositionally biased region" description="Polar residues" evidence="10">
    <location>
        <begin position="66"/>
        <end position="76"/>
    </location>
</feature>
<feature type="region of interest" description="Disordered" evidence="10">
    <location>
        <begin position="1109"/>
        <end position="1183"/>
    </location>
</feature>
<dbReference type="GO" id="GO:0000400">
    <property type="term" value="F:four-way junction DNA binding"/>
    <property type="evidence" value="ECO:0007669"/>
    <property type="project" value="TreeGrafter"/>
</dbReference>
<dbReference type="GO" id="GO:0036297">
    <property type="term" value="P:interstrand cross-link repair"/>
    <property type="evidence" value="ECO:0007669"/>
    <property type="project" value="TreeGrafter"/>
</dbReference>
<evidence type="ECO:0000256" key="5">
    <source>
        <dbReference type="ARBA" id="ARBA00022806"/>
    </source>
</evidence>
<dbReference type="Pfam" id="PF00271">
    <property type="entry name" value="Helicase_C"/>
    <property type="match status" value="1"/>
</dbReference>
<dbReference type="CDD" id="cd12091">
    <property type="entry name" value="FANCM_ID"/>
    <property type="match status" value="1"/>
</dbReference>
<dbReference type="GO" id="GO:0043138">
    <property type="term" value="F:3'-5' DNA helicase activity"/>
    <property type="evidence" value="ECO:0007669"/>
    <property type="project" value="InterPro"/>
</dbReference>
<evidence type="ECO:0000256" key="7">
    <source>
        <dbReference type="ARBA" id="ARBA00023242"/>
    </source>
</evidence>
<dbReference type="InterPro" id="IPR027417">
    <property type="entry name" value="P-loop_NTPase"/>
</dbReference>
<feature type="compositionally biased region" description="Basic residues" evidence="10">
    <location>
        <begin position="1172"/>
        <end position="1181"/>
    </location>
</feature>
<feature type="compositionally biased region" description="Acidic residues" evidence="10">
    <location>
        <begin position="123"/>
        <end position="137"/>
    </location>
</feature>
<keyword evidence="5" id="KW-0347">Helicase</keyword>
<feature type="domain" description="Helicase ATP-binding" evidence="11">
    <location>
        <begin position="185"/>
        <end position="353"/>
    </location>
</feature>
<feature type="compositionally biased region" description="Polar residues" evidence="10">
    <location>
        <begin position="963"/>
        <end position="973"/>
    </location>
</feature>
<accession>A0AAV0AVD8</accession>
<dbReference type="InterPro" id="IPR001650">
    <property type="entry name" value="Helicase_C-like"/>
</dbReference>
<dbReference type="InterPro" id="IPR044749">
    <property type="entry name" value="FANCM_DEXDc"/>
</dbReference>
<protein>
    <recommendedName>
        <fullName evidence="9">ATP-dependent DNA helicase</fullName>
        <ecNumber evidence="9">3.6.4.12</ecNumber>
    </recommendedName>
</protein>
<feature type="region of interest" description="Disordered" evidence="10">
    <location>
        <begin position="709"/>
        <end position="728"/>
    </location>
</feature>
<dbReference type="GO" id="GO:0009378">
    <property type="term" value="F:four-way junction helicase activity"/>
    <property type="evidence" value="ECO:0007669"/>
    <property type="project" value="TreeGrafter"/>
</dbReference>
<gene>
    <name evidence="13" type="ORF">PPACK8108_LOCUS8524</name>
</gene>
<organism evidence="13 14">
    <name type="scientific">Phakopsora pachyrhizi</name>
    <name type="common">Asian soybean rust disease fungus</name>
    <dbReference type="NCBI Taxonomy" id="170000"/>
    <lineage>
        <taxon>Eukaryota</taxon>
        <taxon>Fungi</taxon>
        <taxon>Dikarya</taxon>
        <taxon>Basidiomycota</taxon>
        <taxon>Pucciniomycotina</taxon>
        <taxon>Pucciniomycetes</taxon>
        <taxon>Pucciniales</taxon>
        <taxon>Phakopsoraceae</taxon>
        <taxon>Phakopsora</taxon>
    </lineage>
</organism>